<accession>A0A9D5X9J8</accession>
<dbReference type="Proteomes" id="UP000787322">
    <property type="component" value="Unassembled WGS sequence"/>
</dbReference>
<organism evidence="1 2">
    <name type="scientific">Lancefieldella parvula</name>
    <dbReference type="NCBI Taxonomy" id="1382"/>
    <lineage>
        <taxon>Bacteria</taxon>
        <taxon>Bacillati</taxon>
        <taxon>Actinomycetota</taxon>
        <taxon>Coriobacteriia</taxon>
        <taxon>Coriobacteriales</taxon>
        <taxon>Atopobiaceae</taxon>
        <taxon>Lancefieldella</taxon>
    </lineage>
</organism>
<dbReference type="AlphaFoldDB" id="A0A9D5X9J8"/>
<feature type="non-terminal residue" evidence="1">
    <location>
        <position position="322"/>
    </location>
</feature>
<evidence type="ECO:0000313" key="1">
    <source>
        <dbReference type="EMBL" id="MBF4803473.1"/>
    </source>
</evidence>
<comment type="caution">
    <text evidence="1">The sequence shown here is derived from an EMBL/GenBank/DDBJ whole genome shotgun (WGS) entry which is preliminary data.</text>
</comment>
<gene>
    <name evidence="1" type="ORF">HXK24_06655</name>
</gene>
<proteinExistence type="predicted"/>
<reference evidence="1" key="1">
    <citation type="submission" date="2020-04" db="EMBL/GenBank/DDBJ databases">
        <title>Deep metagenomics examines the oral microbiome during advanced dental caries in children, revealing novel taxa and co-occurrences with host molecules.</title>
        <authorList>
            <person name="Baker J.L."/>
            <person name="Morton J.T."/>
            <person name="Dinis M."/>
            <person name="Alvarez R."/>
            <person name="Tran N.C."/>
            <person name="Knight R."/>
            <person name="Edlund A."/>
        </authorList>
    </citation>
    <scope>NUCLEOTIDE SEQUENCE</scope>
    <source>
        <strain evidence="1">JCVI_3_bin.11</strain>
    </source>
</reference>
<protein>
    <submittedName>
        <fullName evidence="1">Phage tail protein</fullName>
    </submittedName>
</protein>
<dbReference type="NCBIfam" id="TIGR01665">
    <property type="entry name" value="put_anti_recept"/>
    <property type="match status" value="1"/>
</dbReference>
<sequence>MYVLTYAGNVIHDPREEGVQISTGKLVEESGQSPTLSFTVQPTHPLWRAFNRESVMNTEREIELTEHETQKILFRGRIRKVSMSMNGSIDVTCEGAMAYLNDTTVRPYKTYDTDEIDCEINAPAKAGELFEWFIEQHNLRVSNRCEKFKVGINAGVNFGALQRGTGTRPTTLKEMREKLTKLCGGYFRVRYVGEDNYLDWLNADGSSEAAQSVELGQNLLDLNTGADGKDIYTAIVPVGKTGEGEDEKDVTIDDEHAYVGGGYDIVGDAVVDTAMAERYGVIEKLMEYDHLNQPQALADKAVADLAAGKLSDSITVSATDLH</sequence>
<name>A0A9D5X9J8_9ACTN</name>
<dbReference type="EMBL" id="JABZGU010000228">
    <property type="protein sequence ID" value="MBF4803473.1"/>
    <property type="molecule type" value="Genomic_DNA"/>
</dbReference>
<evidence type="ECO:0000313" key="2">
    <source>
        <dbReference type="Proteomes" id="UP000787322"/>
    </source>
</evidence>
<dbReference type="InterPro" id="IPR007119">
    <property type="entry name" value="Phage_tail_spike_N"/>
</dbReference>